<organism evidence="1">
    <name type="scientific">Tanacetum cinerariifolium</name>
    <name type="common">Dalmatian daisy</name>
    <name type="synonym">Chrysanthemum cinerariifolium</name>
    <dbReference type="NCBI Taxonomy" id="118510"/>
    <lineage>
        <taxon>Eukaryota</taxon>
        <taxon>Viridiplantae</taxon>
        <taxon>Streptophyta</taxon>
        <taxon>Embryophyta</taxon>
        <taxon>Tracheophyta</taxon>
        <taxon>Spermatophyta</taxon>
        <taxon>Magnoliopsida</taxon>
        <taxon>eudicotyledons</taxon>
        <taxon>Gunneridae</taxon>
        <taxon>Pentapetalae</taxon>
        <taxon>asterids</taxon>
        <taxon>campanulids</taxon>
        <taxon>Asterales</taxon>
        <taxon>Asteraceae</taxon>
        <taxon>Asteroideae</taxon>
        <taxon>Anthemideae</taxon>
        <taxon>Anthemidinae</taxon>
        <taxon>Tanacetum</taxon>
    </lineage>
</organism>
<proteinExistence type="predicted"/>
<protein>
    <submittedName>
        <fullName evidence="1">Uncharacterized protein</fullName>
    </submittedName>
</protein>
<accession>A0A699J387</accession>
<reference evidence="1" key="1">
    <citation type="journal article" date="2019" name="Sci. Rep.">
        <title>Draft genome of Tanacetum cinerariifolium, the natural source of mosquito coil.</title>
        <authorList>
            <person name="Yamashiro T."/>
            <person name="Shiraishi A."/>
            <person name="Satake H."/>
            <person name="Nakayama K."/>
        </authorList>
    </citation>
    <scope>NUCLEOTIDE SEQUENCE</scope>
</reference>
<gene>
    <name evidence="1" type="ORF">Tci_576302</name>
</gene>
<comment type="caution">
    <text evidence="1">The sequence shown here is derived from an EMBL/GenBank/DDBJ whole genome shotgun (WGS) entry which is preliminary data.</text>
</comment>
<name>A0A699J387_TANCI</name>
<evidence type="ECO:0000313" key="1">
    <source>
        <dbReference type="EMBL" id="GFA04330.1"/>
    </source>
</evidence>
<dbReference type="AlphaFoldDB" id="A0A699J387"/>
<sequence>MSPLSSIRVLDLLARLRATESPPSGRLGRLTVSFGTSDLDQAASLSLIHRLPPYSNTTSHLRKAKTTPIANQPNPTMVTNHENVRMNVPWILVQYLSKKAVGLRETSDINGGQYVSRLAHNLGYFTPNRIRKCLAPVEGSLLDKESLKGILDHAKMRLKENDVGVAGSKPNGKERNNSYTFAFDYNPPMVPPYLFSTTPFIEMDNVLDTINEHAEEPLNEDEDI</sequence>
<dbReference type="EMBL" id="BKCJ010360238">
    <property type="protein sequence ID" value="GFA04330.1"/>
    <property type="molecule type" value="Genomic_DNA"/>
</dbReference>